<reference evidence="6 7" key="1">
    <citation type="submission" date="2024-09" db="EMBL/GenBank/DDBJ databases">
        <title>The Natural Products Discovery Center: Release of the First 8490 Sequenced Strains for Exploring Actinobacteria Biosynthetic Diversity.</title>
        <authorList>
            <person name="Kalkreuter E."/>
            <person name="Kautsar S.A."/>
            <person name="Yang D."/>
            <person name="Bader C.D."/>
            <person name="Teijaro C.N."/>
            <person name="Fluegel L."/>
            <person name="Davis C.M."/>
            <person name="Simpson J.R."/>
            <person name="Lauterbach L."/>
            <person name="Steele A.D."/>
            <person name="Gui C."/>
            <person name="Meng S."/>
            <person name="Li G."/>
            <person name="Viehrig K."/>
            <person name="Ye F."/>
            <person name="Su P."/>
            <person name="Kiefer A.F."/>
            <person name="Nichols A."/>
            <person name="Cepeda A.J."/>
            <person name="Yan W."/>
            <person name="Fan B."/>
            <person name="Jiang Y."/>
            <person name="Adhikari A."/>
            <person name="Zheng C.-J."/>
            <person name="Schuster L."/>
            <person name="Cowan T.M."/>
            <person name="Smanski M.J."/>
            <person name="Chevrette M.G."/>
            <person name="De Carvalho L.P.S."/>
            <person name="Shen B."/>
        </authorList>
    </citation>
    <scope>NUCLEOTIDE SEQUENCE [LARGE SCALE GENOMIC DNA]</scope>
    <source>
        <strain evidence="6 7">NPDC058753</strain>
    </source>
</reference>
<evidence type="ECO:0000259" key="4">
    <source>
        <dbReference type="Pfam" id="PF03446"/>
    </source>
</evidence>
<dbReference type="InterPro" id="IPR008927">
    <property type="entry name" value="6-PGluconate_DH-like_C_sf"/>
</dbReference>
<feature type="domain" description="6-phosphogluconate dehydrogenase NADP-binding" evidence="4">
    <location>
        <begin position="11"/>
        <end position="163"/>
    </location>
</feature>
<evidence type="ECO:0000256" key="3">
    <source>
        <dbReference type="ARBA" id="ARBA00023027"/>
    </source>
</evidence>
<dbReference type="EMBL" id="JBHYPX010000047">
    <property type="protein sequence ID" value="MFE1354676.1"/>
    <property type="molecule type" value="Genomic_DNA"/>
</dbReference>
<dbReference type="EC" id="1.1.-.-" evidence="6"/>
<dbReference type="Gene3D" id="3.40.50.720">
    <property type="entry name" value="NAD(P)-binding Rossmann-like Domain"/>
    <property type="match status" value="1"/>
</dbReference>
<accession>A0ABW6GPM3</accession>
<proteinExistence type="inferred from homology"/>
<dbReference type="Gene3D" id="1.10.1040.10">
    <property type="entry name" value="N-(1-d-carboxylethyl)-l-norvaline Dehydrogenase, domain 2"/>
    <property type="match status" value="1"/>
</dbReference>
<dbReference type="SUPFAM" id="SSF48179">
    <property type="entry name" value="6-phosphogluconate dehydrogenase C-terminal domain-like"/>
    <property type="match status" value="1"/>
</dbReference>
<evidence type="ECO:0000256" key="1">
    <source>
        <dbReference type="ARBA" id="ARBA00009080"/>
    </source>
</evidence>
<dbReference type="PROSITE" id="PS00895">
    <property type="entry name" value="3_HYDROXYISOBUT_DH"/>
    <property type="match status" value="1"/>
</dbReference>
<comment type="caution">
    <text evidence="6">The sequence shown here is derived from an EMBL/GenBank/DDBJ whole genome shotgun (WGS) entry which is preliminary data.</text>
</comment>
<dbReference type="InterPro" id="IPR006115">
    <property type="entry name" value="6PGDH_NADP-bd"/>
</dbReference>
<evidence type="ECO:0000313" key="7">
    <source>
        <dbReference type="Proteomes" id="UP001599542"/>
    </source>
</evidence>
<keyword evidence="2 6" id="KW-0560">Oxidoreductase</keyword>
<protein>
    <submittedName>
        <fullName evidence="6">NAD(P)-dependent oxidoreductase</fullName>
        <ecNumber evidence="6">1.1.-.-</ecNumber>
    </submittedName>
</protein>
<dbReference type="PANTHER" id="PTHR43580:SF2">
    <property type="entry name" value="CYTOKINE-LIKE NUCLEAR FACTOR N-PAC"/>
    <property type="match status" value="1"/>
</dbReference>
<dbReference type="InterPro" id="IPR051265">
    <property type="entry name" value="HIBADH-related_NP60_sf"/>
</dbReference>
<name>A0ABW6GPM3_9ACTN</name>
<dbReference type="InterPro" id="IPR036291">
    <property type="entry name" value="NAD(P)-bd_dom_sf"/>
</dbReference>
<dbReference type="PANTHER" id="PTHR43580">
    <property type="entry name" value="OXIDOREDUCTASE GLYR1-RELATED"/>
    <property type="match status" value="1"/>
</dbReference>
<dbReference type="PIRSF" id="PIRSF000103">
    <property type="entry name" value="HIBADH"/>
    <property type="match status" value="1"/>
</dbReference>
<dbReference type="InterPro" id="IPR002204">
    <property type="entry name" value="3-OH-isobutyrate_DH-rel_CS"/>
</dbReference>
<dbReference type="InterPro" id="IPR013328">
    <property type="entry name" value="6PGD_dom2"/>
</dbReference>
<evidence type="ECO:0000259" key="5">
    <source>
        <dbReference type="Pfam" id="PF14833"/>
    </source>
</evidence>
<dbReference type="Proteomes" id="UP001599542">
    <property type="component" value="Unassembled WGS sequence"/>
</dbReference>
<dbReference type="InterPro" id="IPR029154">
    <property type="entry name" value="HIBADH-like_NADP-bd"/>
</dbReference>
<dbReference type="SUPFAM" id="SSF51735">
    <property type="entry name" value="NAD(P)-binding Rossmann-fold domains"/>
    <property type="match status" value="1"/>
</dbReference>
<dbReference type="GO" id="GO:0016491">
    <property type="term" value="F:oxidoreductase activity"/>
    <property type="evidence" value="ECO:0007669"/>
    <property type="project" value="UniProtKB-KW"/>
</dbReference>
<comment type="similarity">
    <text evidence="1">Belongs to the HIBADH-related family.</text>
</comment>
<dbReference type="Pfam" id="PF03446">
    <property type="entry name" value="NAD_binding_2"/>
    <property type="match status" value="1"/>
</dbReference>
<dbReference type="RefSeq" id="WP_380327267.1">
    <property type="nucleotide sequence ID" value="NZ_JBHYPW010000037.1"/>
</dbReference>
<keyword evidence="7" id="KW-1185">Reference proteome</keyword>
<evidence type="ECO:0000256" key="2">
    <source>
        <dbReference type="ARBA" id="ARBA00023002"/>
    </source>
</evidence>
<organism evidence="6 7">
    <name type="scientific">Kitasatospora phosalacinea</name>
    <dbReference type="NCBI Taxonomy" id="2065"/>
    <lineage>
        <taxon>Bacteria</taxon>
        <taxon>Bacillati</taxon>
        <taxon>Actinomycetota</taxon>
        <taxon>Actinomycetes</taxon>
        <taxon>Kitasatosporales</taxon>
        <taxon>Streptomycetaceae</taxon>
        <taxon>Kitasatospora</taxon>
    </lineage>
</organism>
<dbReference type="InterPro" id="IPR015815">
    <property type="entry name" value="HIBADH-related"/>
</dbReference>
<sequence>MHRAREGQRMDVGFIGLGGMGRAMARRLLAAGHAVRVWNRSPEPVAELVADGAVAAGSLAEAFGAQVVVSMLADDRVVESLLLDEELLSGARGVTHVNMATVSPALARRAAELHARHGLGYVAAPVLGRTDVAAAGNLNILAAGPSAELDRVAPLFEAMGRRTWPLGEDPAAANVAKISANFLLVSAIEAFSEAAALAEASGLDPAALLAVLTDSLFPGPVYAGYGGMITKQSFEPAGFRLALGLKDVNLALEAGAAAEVPLPLASLLRDSLLQAVAHGRGEQDLAAISTTSRTRAGI</sequence>
<keyword evidence="3" id="KW-0520">NAD</keyword>
<feature type="domain" description="3-hydroxyisobutyrate dehydrogenase-like NAD-binding" evidence="5">
    <location>
        <begin position="172"/>
        <end position="288"/>
    </location>
</feature>
<evidence type="ECO:0000313" key="6">
    <source>
        <dbReference type="EMBL" id="MFE1354676.1"/>
    </source>
</evidence>
<gene>
    <name evidence="6" type="ORF">ACFW6T_22050</name>
</gene>
<dbReference type="Pfam" id="PF14833">
    <property type="entry name" value="NAD_binding_11"/>
    <property type="match status" value="1"/>
</dbReference>